<dbReference type="EMBL" id="JANPWB010000001">
    <property type="protein sequence ID" value="KAJ1215253.1"/>
    <property type="molecule type" value="Genomic_DNA"/>
</dbReference>
<proteinExistence type="predicted"/>
<dbReference type="Proteomes" id="UP001066276">
    <property type="component" value="Chromosome 1_1"/>
</dbReference>
<comment type="caution">
    <text evidence="1">The sequence shown here is derived from an EMBL/GenBank/DDBJ whole genome shotgun (WGS) entry which is preliminary data.</text>
</comment>
<keyword evidence="2" id="KW-1185">Reference proteome</keyword>
<organism evidence="1 2">
    <name type="scientific">Pleurodeles waltl</name>
    <name type="common">Iberian ribbed newt</name>
    <dbReference type="NCBI Taxonomy" id="8319"/>
    <lineage>
        <taxon>Eukaryota</taxon>
        <taxon>Metazoa</taxon>
        <taxon>Chordata</taxon>
        <taxon>Craniata</taxon>
        <taxon>Vertebrata</taxon>
        <taxon>Euteleostomi</taxon>
        <taxon>Amphibia</taxon>
        <taxon>Batrachia</taxon>
        <taxon>Caudata</taxon>
        <taxon>Salamandroidea</taxon>
        <taxon>Salamandridae</taxon>
        <taxon>Pleurodelinae</taxon>
        <taxon>Pleurodeles</taxon>
    </lineage>
</organism>
<sequence length="151" mass="16923">MPETSKRPPAKSVPKSAVANISSSKASSQALAWELRFSRRDAAALRFFPASPSDGELAVQSANCRHVPRSGLTIRYVEMLESHLSMGRRHGCRCGAFQRNFNIQRVGGVYLHDEGKGMCYVLITSNGMLFFEFYLECERYEIPRRTVACLS</sequence>
<protein>
    <submittedName>
        <fullName evidence="1">Uncharacterized protein</fullName>
    </submittedName>
</protein>
<gene>
    <name evidence="1" type="ORF">NDU88_002862</name>
</gene>
<accession>A0AAV7WME7</accession>
<evidence type="ECO:0000313" key="2">
    <source>
        <dbReference type="Proteomes" id="UP001066276"/>
    </source>
</evidence>
<evidence type="ECO:0000313" key="1">
    <source>
        <dbReference type="EMBL" id="KAJ1215253.1"/>
    </source>
</evidence>
<name>A0AAV7WME7_PLEWA</name>
<reference evidence="1" key="1">
    <citation type="journal article" date="2022" name="bioRxiv">
        <title>Sequencing and chromosome-scale assembly of the giantPleurodeles waltlgenome.</title>
        <authorList>
            <person name="Brown T."/>
            <person name="Elewa A."/>
            <person name="Iarovenko S."/>
            <person name="Subramanian E."/>
            <person name="Araus A.J."/>
            <person name="Petzold A."/>
            <person name="Susuki M."/>
            <person name="Suzuki K.-i.T."/>
            <person name="Hayashi T."/>
            <person name="Toyoda A."/>
            <person name="Oliveira C."/>
            <person name="Osipova E."/>
            <person name="Leigh N.D."/>
            <person name="Simon A."/>
            <person name="Yun M.H."/>
        </authorList>
    </citation>
    <scope>NUCLEOTIDE SEQUENCE</scope>
    <source>
        <strain evidence="1">20211129_DDA</strain>
        <tissue evidence="1">Liver</tissue>
    </source>
</reference>
<dbReference type="AlphaFoldDB" id="A0AAV7WME7"/>